<proteinExistence type="predicted"/>
<dbReference type="EMBL" id="LT994651">
    <property type="protein sequence ID" value="SPN79196.1"/>
    <property type="molecule type" value="Genomic_DNA"/>
</dbReference>
<keyword evidence="3" id="KW-1185">Reference proteome</keyword>
<organism evidence="2">
    <name type="scientific">Brazilian cedratvirus IHUMI</name>
    <dbReference type="NCBI Taxonomy" id="2126980"/>
    <lineage>
        <taxon>Viruses</taxon>
        <taxon>Pithoviruses</taxon>
        <taxon>Orthocedratvirinae</taxon>
        <taxon>Alphacedratvirus</taxon>
        <taxon>Alphacedratvirus brasiliense</taxon>
    </lineage>
</organism>
<feature type="transmembrane region" description="Helical" evidence="1">
    <location>
        <begin position="12"/>
        <end position="29"/>
    </location>
</feature>
<evidence type="ECO:0000313" key="2">
    <source>
        <dbReference type="EMBL" id="SPN79196.1"/>
    </source>
</evidence>
<reference evidence="2" key="1">
    <citation type="submission" date="2018-03" db="EMBL/GenBank/DDBJ databases">
        <authorList>
            <consortium name="Urmite Genomes"/>
        </authorList>
    </citation>
    <scope>NUCLEOTIDE SEQUENCE [LARGE SCALE GENOMIC DNA]</scope>
    <source>
        <strain evidence="2">IHUMI-27.7</strain>
    </source>
</reference>
<name>A0A2R8FE01_9VIRU</name>
<keyword evidence="1" id="KW-0472">Membrane</keyword>
<sequence>MSRARFFHNFMEVYTIGMIPCSMPIGWVTGQEYVNGKFSAWRSASMAIVGTLFYPVTIYYIYKK</sequence>
<gene>
    <name evidence="2" type="ORF">BRZCDTV_207</name>
</gene>
<evidence type="ECO:0000313" key="3">
    <source>
        <dbReference type="Proteomes" id="UP000273054"/>
    </source>
</evidence>
<dbReference type="Proteomes" id="UP000273054">
    <property type="component" value="Segment"/>
</dbReference>
<keyword evidence="1 2" id="KW-0812">Transmembrane</keyword>
<keyword evidence="1" id="KW-1133">Transmembrane helix</keyword>
<protein>
    <submittedName>
        <fullName evidence="2">Transmembrane domain-containing protein</fullName>
    </submittedName>
</protein>
<accession>A0A2R8FE01</accession>
<evidence type="ECO:0000256" key="1">
    <source>
        <dbReference type="SAM" id="Phobius"/>
    </source>
</evidence>
<feature type="transmembrane region" description="Helical" evidence="1">
    <location>
        <begin position="41"/>
        <end position="62"/>
    </location>
</feature>